<evidence type="ECO:0000256" key="8">
    <source>
        <dbReference type="ARBA" id="ARBA00022955"/>
    </source>
</evidence>
<keyword evidence="9" id="KW-0443">Lipid metabolism</keyword>
<comment type="pathway">
    <text evidence="2">Isoprenoid biosynthesis; dimethylallyl diphosphate biosynthesis; dimethylallyl diphosphate from isopentenyl diphosphate: step 1/1.</text>
</comment>
<dbReference type="CDD" id="cd02885">
    <property type="entry name" value="NUDIX_IPP_Isomerase"/>
    <property type="match status" value="1"/>
</dbReference>
<organism evidence="13 14">
    <name type="scientific">Monosiga brevicollis</name>
    <name type="common">Choanoflagellate</name>
    <dbReference type="NCBI Taxonomy" id="81824"/>
    <lineage>
        <taxon>Eukaryota</taxon>
        <taxon>Choanoflagellata</taxon>
        <taxon>Craspedida</taxon>
        <taxon>Salpingoecidae</taxon>
        <taxon>Monosiga</taxon>
    </lineage>
</organism>
<dbReference type="GeneID" id="5895419"/>
<evidence type="ECO:0000256" key="4">
    <source>
        <dbReference type="ARBA" id="ARBA00012057"/>
    </source>
</evidence>
<keyword evidence="5" id="KW-0444">Lipid biosynthesis</keyword>
<dbReference type="UniPathway" id="UPA00059">
    <property type="reaction ID" value="UER00104"/>
</dbReference>
<evidence type="ECO:0000256" key="2">
    <source>
        <dbReference type="ARBA" id="ARBA00004826"/>
    </source>
</evidence>
<dbReference type="EC" id="5.3.3.2" evidence="4"/>
<evidence type="ECO:0000256" key="1">
    <source>
        <dbReference type="ARBA" id="ARBA00001946"/>
    </source>
</evidence>
<gene>
    <name evidence="13" type="ORF">MONBRDRAFT_34433</name>
</gene>
<dbReference type="InterPro" id="IPR011876">
    <property type="entry name" value="IsopentenylPP_isomerase_typ1"/>
</dbReference>
<keyword evidence="14" id="KW-1185">Reference proteome</keyword>
<dbReference type="FunFam" id="3.90.79.10:FF:000012">
    <property type="entry name" value="Isopentenyl-diphosphate Delta-isomerase 1"/>
    <property type="match status" value="1"/>
</dbReference>
<proteinExistence type="inferred from homology"/>
<dbReference type="InterPro" id="IPR015797">
    <property type="entry name" value="NUDIX_hydrolase-like_dom_sf"/>
</dbReference>
<dbReference type="GO" id="GO:0004452">
    <property type="term" value="F:isopentenyl-diphosphate delta-isomerase activity"/>
    <property type="evidence" value="ECO:0000318"/>
    <property type="project" value="GO_Central"/>
</dbReference>
<evidence type="ECO:0000256" key="6">
    <source>
        <dbReference type="ARBA" id="ARBA00022723"/>
    </source>
</evidence>
<comment type="similarity">
    <text evidence="3">Belongs to the IPP isomerase type 1 family.</text>
</comment>
<dbReference type="GO" id="GO:0046872">
    <property type="term" value="F:metal ion binding"/>
    <property type="evidence" value="ECO:0007669"/>
    <property type="project" value="UniProtKB-KW"/>
</dbReference>
<dbReference type="RefSeq" id="XP_001750192.1">
    <property type="nucleotide sequence ID" value="XM_001750140.1"/>
</dbReference>
<dbReference type="GO" id="GO:0006694">
    <property type="term" value="P:steroid biosynthetic process"/>
    <property type="evidence" value="ECO:0007669"/>
    <property type="project" value="UniProtKB-KW"/>
</dbReference>
<dbReference type="EMBL" id="CH991578">
    <property type="protein sequence ID" value="EDQ85022.1"/>
    <property type="molecule type" value="Genomic_DNA"/>
</dbReference>
<dbReference type="eggNOG" id="KOG0142">
    <property type="taxonomic scope" value="Eukaryota"/>
</dbReference>
<dbReference type="SUPFAM" id="SSF55811">
    <property type="entry name" value="Nudix"/>
    <property type="match status" value="1"/>
</dbReference>
<protein>
    <recommendedName>
        <fullName evidence="4">isopentenyl-diphosphate Delta-isomerase</fullName>
        <ecNumber evidence="4">5.3.3.2</ecNumber>
    </recommendedName>
</protein>
<dbReference type="STRING" id="81824.A9VBR4"/>
<evidence type="ECO:0000313" key="13">
    <source>
        <dbReference type="EMBL" id="EDQ85022.1"/>
    </source>
</evidence>
<evidence type="ECO:0000256" key="9">
    <source>
        <dbReference type="ARBA" id="ARBA00023098"/>
    </source>
</evidence>
<dbReference type="KEGG" id="mbr:MONBRDRAFT_34433"/>
<dbReference type="PROSITE" id="PS51462">
    <property type="entry name" value="NUDIX"/>
    <property type="match status" value="1"/>
</dbReference>
<evidence type="ECO:0000259" key="12">
    <source>
        <dbReference type="PROSITE" id="PS51462"/>
    </source>
</evidence>
<dbReference type="Proteomes" id="UP000001357">
    <property type="component" value="Unassembled WGS sequence"/>
</dbReference>
<dbReference type="Gene3D" id="3.90.79.10">
    <property type="entry name" value="Nucleoside Triphosphate Pyrophosphohydrolase"/>
    <property type="match status" value="1"/>
</dbReference>
<keyword evidence="6" id="KW-0479">Metal-binding</keyword>
<keyword evidence="7" id="KW-0460">Magnesium</keyword>
<reference evidence="13 14" key="1">
    <citation type="journal article" date="2008" name="Nature">
        <title>The genome of the choanoflagellate Monosiga brevicollis and the origin of metazoans.</title>
        <authorList>
            <consortium name="JGI Sequencing"/>
            <person name="King N."/>
            <person name="Westbrook M.J."/>
            <person name="Young S.L."/>
            <person name="Kuo A."/>
            <person name="Abedin M."/>
            <person name="Chapman J."/>
            <person name="Fairclough S."/>
            <person name="Hellsten U."/>
            <person name="Isogai Y."/>
            <person name="Letunic I."/>
            <person name="Marr M."/>
            <person name="Pincus D."/>
            <person name="Putnam N."/>
            <person name="Rokas A."/>
            <person name="Wright K.J."/>
            <person name="Zuzow R."/>
            <person name="Dirks W."/>
            <person name="Good M."/>
            <person name="Goodstein D."/>
            <person name="Lemons D."/>
            <person name="Li W."/>
            <person name="Lyons J.B."/>
            <person name="Morris A."/>
            <person name="Nichols S."/>
            <person name="Richter D.J."/>
            <person name="Salamov A."/>
            <person name="Bork P."/>
            <person name="Lim W.A."/>
            <person name="Manning G."/>
            <person name="Miller W.T."/>
            <person name="McGinnis W."/>
            <person name="Shapiro H."/>
            <person name="Tjian R."/>
            <person name="Grigoriev I.V."/>
            <person name="Rokhsar D."/>
        </authorList>
    </citation>
    <scope>NUCLEOTIDE SEQUENCE [LARGE SCALE GENOMIC DNA]</scope>
    <source>
        <strain evidence="14">MX1 / ATCC 50154</strain>
    </source>
</reference>
<dbReference type="OMA" id="KAPFDNG"/>
<feature type="domain" description="Nudix hydrolase" evidence="12">
    <location>
        <begin position="48"/>
        <end position="198"/>
    </location>
</feature>
<name>A9VBR4_MONBE</name>
<evidence type="ECO:0000256" key="5">
    <source>
        <dbReference type="ARBA" id="ARBA00022516"/>
    </source>
</evidence>
<dbReference type="InterPro" id="IPR000086">
    <property type="entry name" value="NUDIX_hydrolase_dom"/>
</dbReference>
<keyword evidence="11" id="KW-0413">Isomerase</keyword>
<dbReference type="GO" id="GO:0005737">
    <property type="term" value="C:cytoplasm"/>
    <property type="evidence" value="ECO:0000318"/>
    <property type="project" value="GO_Central"/>
</dbReference>
<dbReference type="AlphaFoldDB" id="A9VBR4"/>
<dbReference type="PANTHER" id="PTHR10885:SF0">
    <property type="entry name" value="ISOPENTENYL-DIPHOSPHATE DELTA-ISOMERASE"/>
    <property type="match status" value="1"/>
</dbReference>
<evidence type="ECO:0000256" key="11">
    <source>
        <dbReference type="ARBA" id="ARBA00023235"/>
    </source>
</evidence>
<dbReference type="GO" id="GO:0050992">
    <property type="term" value="P:dimethylallyl diphosphate biosynthetic process"/>
    <property type="evidence" value="ECO:0007669"/>
    <property type="project" value="UniProtKB-UniPathway"/>
</dbReference>
<sequence>MALDLSNYDEEQVKLMAEECIVIDENDKVTGHDSKKNCHLMENINKDLLHRAFSVFLFSSEGKLLLQQRADEKITFPGYWTNTCCSHPLYRPEELEEEGQQGVRFAARRKLEHELGINPEQISLDEFTYLTRIHYKAPSDGTWGEHEIDYILFLQKDVSFEPVPNEVQATRWVTQDELRELMATADAQGLKITPWFKLIVENFIYPWWDKLDNLDTSQQDKIHHM</sequence>
<dbReference type="PIRSF" id="PIRSF018427">
    <property type="entry name" value="Isopntndiph_ism"/>
    <property type="match status" value="1"/>
</dbReference>
<evidence type="ECO:0000256" key="3">
    <source>
        <dbReference type="ARBA" id="ARBA00007579"/>
    </source>
</evidence>
<comment type="cofactor">
    <cofactor evidence="1">
        <name>Mg(2+)</name>
        <dbReference type="ChEBI" id="CHEBI:18420"/>
    </cofactor>
</comment>
<evidence type="ECO:0000256" key="7">
    <source>
        <dbReference type="ARBA" id="ARBA00022842"/>
    </source>
</evidence>
<dbReference type="Pfam" id="PF00293">
    <property type="entry name" value="NUDIX"/>
    <property type="match status" value="1"/>
</dbReference>
<accession>A9VBR4</accession>
<evidence type="ECO:0000313" key="14">
    <source>
        <dbReference type="Proteomes" id="UP000001357"/>
    </source>
</evidence>
<dbReference type="GO" id="GO:0009240">
    <property type="term" value="P:isopentenyl diphosphate biosynthetic process"/>
    <property type="evidence" value="ECO:0000318"/>
    <property type="project" value="GO_Central"/>
</dbReference>
<dbReference type="NCBIfam" id="TIGR02150">
    <property type="entry name" value="IPP_isom_1"/>
    <property type="match status" value="1"/>
</dbReference>
<dbReference type="PANTHER" id="PTHR10885">
    <property type="entry name" value="ISOPENTENYL-DIPHOSPHATE DELTA-ISOMERASE"/>
    <property type="match status" value="1"/>
</dbReference>
<keyword evidence="8" id="KW-0752">Steroid biosynthesis</keyword>
<keyword evidence="10" id="KW-0414">Isoprene biosynthesis</keyword>
<dbReference type="FunCoup" id="A9VBR4">
    <property type="interactions" value="1246"/>
</dbReference>
<evidence type="ECO:0000256" key="10">
    <source>
        <dbReference type="ARBA" id="ARBA00023229"/>
    </source>
</evidence>
<dbReference type="InParanoid" id="A9VBR4"/>